<name>A0AC35TRL3_9BILA</name>
<protein>
    <submittedName>
        <fullName evidence="2">ING domain-containing protein</fullName>
    </submittedName>
</protein>
<evidence type="ECO:0000313" key="1">
    <source>
        <dbReference type="Proteomes" id="UP000095286"/>
    </source>
</evidence>
<reference evidence="2" key="1">
    <citation type="submission" date="2016-11" db="UniProtKB">
        <authorList>
            <consortium name="WormBaseParasite"/>
        </authorList>
    </citation>
    <scope>IDENTIFICATION</scope>
    <source>
        <strain evidence="2">KR3021</strain>
    </source>
</reference>
<sequence>MVLDLSLINAVEDVTKDQIKALIETIRSNPKNCSKMNGEIVEMVRVISEAKLGLEKKYEELLIQMEQYKEILEKSAVIAKDKAARYPQTENDSPNEVDVLLVDVEKITILDYGEERECDVEMVQPIVLKNPEKYDSNDKENESMNSTGGLKMPTLSRDYNVDSD</sequence>
<dbReference type="WBParaSite" id="RSKR_0000350800.1">
    <property type="protein sequence ID" value="RSKR_0000350800.1"/>
    <property type="gene ID" value="RSKR_0000350800"/>
</dbReference>
<dbReference type="Proteomes" id="UP000095286">
    <property type="component" value="Unplaced"/>
</dbReference>
<accession>A0AC35TRL3</accession>
<proteinExistence type="predicted"/>
<organism evidence="1 2">
    <name type="scientific">Rhabditophanes sp. KR3021</name>
    <dbReference type="NCBI Taxonomy" id="114890"/>
    <lineage>
        <taxon>Eukaryota</taxon>
        <taxon>Metazoa</taxon>
        <taxon>Ecdysozoa</taxon>
        <taxon>Nematoda</taxon>
        <taxon>Chromadorea</taxon>
        <taxon>Rhabditida</taxon>
        <taxon>Tylenchina</taxon>
        <taxon>Panagrolaimomorpha</taxon>
        <taxon>Strongyloidoidea</taxon>
        <taxon>Alloionematidae</taxon>
        <taxon>Rhabditophanes</taxon>
    </lineage>
</organism>
<evidence type="ECO:0000313" key="2">
    <source>
        <dbReference type="WBParaSite" id="RSKR_0000350800.1"/>
    </source>
</evidence>